<gene>
    <name evidence="2" type="ORF">H9L24_00095</name>
</gene>
<dbReference type="Proteomes" id="UP000516057">
    <property type="component" value="Chromosome"/>
</dbReference>
<dbReference type="Gene3D" id="2.180.10.10">
    <property type="entry name" value="RHS repeat-associated core"/>
    <property type="match status" value="1"/>
</dbReference>
<dbReference type="AlphaFoldDB" id="A0A7H0HKY4"/>
<dbReference type="KEGG" id="amon:H9L24_00095"/>
<sequence>MRDGVTPLSQDYFNPIFGDIDARIADLEERRADLQAVVDELTQFGLQRIDTLVGPAMAEVTAMLELLRLRRDQLEAAIGNVADLATRTQMVQDIGDAIRDEAEARNEAITMAVQAEATARAAAVTAEAAARAAAIALATARPSASTVTYDGNGRVSGITETLPQGERATVLTYTVAGRVNTVAETLAGKTRTTTYAYDGAGRVSGYAVAEV</sequence>
<keyword evidence="3" id="KW-1185">Reference proteome</keyword>
<dbReference type="EMBL" id="CP060790">
    <property type="protein sequence ID" value="QNP61200.1"/>
    <property type="molecule type" value="Genomic_DNA"/>
</dbReference>
<evidence type="ECO:0008006" key="4">
    <source>
        <dbReference type="Google" id="ProtNLM"/>
    </source>
</evidence>
<evidence type="ECO:0000256" key="1">
    <source>
        <dbReference type="SAM" id="Coils"/>
    </source>
</evidence>
<evidence type="ECO:0000313" key="2">
    <source>
        <dbReference type="EMBL" id="QNP61200.1"/>
    </source>
</evidence>
<evidence type="ECO:0000313" key="3">
    <source>
        <dbReference type="Proteomes" id="UP000516057"/>
    </source>
</evidence>
<organism evidence="2 3">
    <name type="scientific">Paenacidovorax monticola</name>
    <dbReference type="NCBI Taxonomy" id="1926868"/>
    <lineage>
        <taxon>Bacteria</taxon>
        <taxon>Pseudomonadati</taxon>
        <taxon>Pseudomonadota</taxon>
        <taxon>Betaproteobacteria</taxon>
        <taxon>Burkholderiales</taxon>
        <taxon>Comamonadaceae</taxon>
        <taxon>Paenacidovorax</taxon>
    </lineage>
</organism>
<name>A0A7H0HKY4_9BURK</name>
<proteinExistence type="predicted"/>
<protein>
    <recommendedName>
        <fullName evidence="4">RHS repeat protein</fullName>
    </recommendedName>
</protein>
<accession>A0A7H0HKY4</accession>
<feature type="coiled-coil region" evidence="1">
    <location>
        <begin position="24"/>
        <end position="77"/>
    </location>
</feature>
<keyword evidence="1" id="KW-0175">Coiled coil</keyword>
<reference evidence="2 3" key="1">
    <citation type="submission" date="2020-08" db="EMBL/GenBank/DDBJ databases">
        <title>Genome sequence of Acidovorax monticola KACC 19171T.</title>
        <authorList>
            <person name="Hyun D.-W."/>
            <person name="Bae J.-W."/>
        </authorList>
    </citation>
    <scope>NUCLEOTIDE SEQUENCE [LARGE SCALE GENOMIC DNA]</scope>
    <source>
        <strain evidence="2 3">KACC 19171</strain>
    </source>
</reference>